<dbReference type="Pfam" id="PF00005">
    <property type="entry name" value="ABC_tran"/>
    <property type="match status" value="1"/>
</dbReference>
<dbReference type="InterPro" id="IPR003593">
    <property type="entry name" value="AAA+_ATPase"/>
</dbReference>
<keyword evidence="3 5" id="KW-0067">ATP-binding</keyword>
<dbReference type="PANTHER" id="PTHR42788:SF13">
    <property type="entry name" value="ALIPHATIC SULFONATES IMPORT ATP-BINDING PROTEIN SSUB"/>
    <property type="match status" value="1"/>
</dbReference>
<keyword evidence="2" id="KW-0547">Nucleotide-binding</keyword>
<feature type="domain" description="ABC transporter" evidence="4">
    <location>
        <begin position="37"/>
        <end position="278"/>
    </location>
</feature>
<comment type="caution">
    <text evidence="5">The sequence shown here is derived from an EMBL/GenBank/DDBJ whole genome shotgun (WGS) entry which is preliminary data.</text>
</comment>
<dbReference type="SUPFAM" id="SSF52540">
    <property type="entry name" value="P-loop containing nucleoside triphosphate hydrolases"/>
    <property type="match status" value="1"/>
</dbReference>
<gene>
    <name evidence="5" type="primary">tauB</name>
    <name evidence="5" type="ORF">CA13_34470</name>
</gene>
<protein>
    <submittedName>
        <fullName evidence="5">Taurine import ATP-binding protein TauB</fullName>
    </submittedName>
</protein>
<dbReference type="PROSITE" id="PS00211">
    <property type="entry name" value="ABC_TRANSPORTER_1"/>
    <property type="match status" value="1"/>
</dbReference>
<dbReference type="PANTHER" id="PTHR42788">
    <property type="entry name" value="TAURINE IMPORT ATP-BINDING PROTEIN-RELATED"/>
    <property type="match status" value="1"/>
</dbReference>
<proteinExistence type="predicted"/>
<evidence type="ECO:0000259" key="4">
    <source>
        <dbReference type="PROSITE" id="PS50893"/>
    </source>
</evidence>
<dbReference type="AlphaFoldDB" id="A0A5C5Z3N8"/>
<evidence type="ECO:0000256" key="2">
    <source>
        <dbReference type="ARBA" id="ARBA00022741"/>
    </source>
</evidence>
<evidence type="ECO:0000256" key="3">
    <source>
        <dbReference type="ARBA" id="ARBA00022840"/>
    </source>
</evidence>
<dbReference type="InterPro" id="IPR027417">
    <property type="entry name" value="P-loop_NTPase"/>
</dbReference>
<dbReference type="InterPro" id="IPR017871">
    <property type="entry name" value="ABC_transporter-like_CS"/>
</dbReference>
<evidence type="ECO:0000313" key="5">
    <source>
        <dbReference type="EMBL" id="TWT81992.1"/>
    </source>
</evidence>
<evidence type="ECO:0000313" key="6">
    <source>
        <dbReference type="Proteomes" id="UP000315010"/>
    </source>
</evidence>
<dbReference type="EMBL" id="SJPJ01000001">
    <property type="protein sequence ID" value="TWT81992.1"/>
    <property type="molecule type" value="Genomic_DNA"/>
</dbReference>
<name>A0A5C5Z3N8_9BACT</name>
<sequence>MSDSNSKSGEAHVGEKVGVGKVVDVTSPPHPATPPVVEFDHVTKTYNDGQPNAFTAIKDISFVVEDKHNHGEFVGILGPSGCGKSTILKLIAGLEPQHPATLGTVSVLGKPVTGPGADRGMVFQDYTSFDNRTVLDNVTFGLECRGMPRRIREELGRHWIDQVGLDVENDQYKFPHELSGGMRQRVAIARTLILKPRVILMDEPFGALDPQTRLNMQDLLVSLWRKVEATVFFITHSIEEAVYLGDRVYVLSSSPGRLVQELEVEPPDRPAADMQREPEFRETVYYVNDLIAAEEALKQAGAE</sequence>
<dbReference type="Proteomes" id="UP000315010">
    <property type="component" value="Unassembled WGS sequence"/>
</dbReference>
<dbReference type="RefSeq" id="WP_419194428.1">
    <property type="nucleotide sequence ID" value="NZ_SJPJ01000001.1"/>
</dbReference>
<dbReference type="InterPro" id="IPR003439">
    <property type="entry name" value="ABC_transporter-like_ATP-bd"/>
</dbReference>
<keyword evidence="6" id="KW-1185">Reference proteome</keyword>
<accession>A0A5C5Z3N8</accession>
<organism evidence="5 6">
    <name type="scientific">Novipirellula herctigrandis</name>
    <dbReference type="NCBI Taxonomy" id="2527986"/>
    <lineage>
        <taxon>Bacteria</taxon>
        <taxon>Pseudomonadati</taxon>
        <taxon>Planctomycetota</taxon>
        <taxon>Planctomycetia</taxon>
        <taxon>Pirellulales</taxon>
        <taxon>Pirellulaceae</taxon>
        <taxon>Novipirellula</taxon>
    </lineage>
</organism>
<keyword evidence="1" id="KW-0813">Transport</keyword>
<dbReference type="InterPro" id="IPR050166">
    <property type="entry name" value="ABC_transporter_ATP-bind"/>
</dbReference>
<evidence type="ECO:0000256" key="1">
    <source>
        <dbReference type="ARBA" id="ARBA00022448"/>
    </source>
</evidence>
<dbReference type="Gene3D" id="3.40.50.300">
    <property type="entry name" value="P-loop containing nucleotide triphosphate hydrolases"/>
    <property type="match status" value="1"/>
</dbReference>
<dbReference type="SMART" id="SM00382">
    <property type="entry name" value="AAA"/>
    <property type="match status" value="1"/>
</dbReference>
<dbReference type="CDD" id="cd03293">
    <property type="entry name" value="ABC_NrtD_SsuB_transporters"/>
    <property type="match status" value="1"/>
</dbReference>
<dbReference type="GO" id="GO:0005524">
    <property type="term" value="F:ATP binding"/>
    <property type="evidence" value="ECO:0007669"/>
    <property type="project" value="UniProtKB-KW"/>
</dbReference>
<dbReference type="GO" id="GO:0016887">
    <property type="term" value="F:ATP hydrolysis activity"/>
    <property type="evidence" value="ECO:0007669"/>
    <property type="project" value="InterPro"/>
</dbReference>
<dbReference type="PROSITE" id="PS50893">
    <property type="entry name" value="ABC_TRANSPORTER_2"/>
    <property type="match status" value="1"/>
</dbReference>
<reference evidence="5 6" key="1">
    <citation type="submission" date="2019-02" db="EMBL/GenBank/DDBJ databases">
        <title>Deep-cultivation of Planctomycetes and their phenomic and genomic characterization uncovers novel biology.</title>
        <authorList>
            <person name="Wiegand S."/>
            <person name="Jogler M."/>
            <person name="Boedeker C."/>
            <person name="Pinto D."/>
            <person name="Vollmers J."/>
            <person name="Rivas-Marin E."/>
            <person name="Kohn T."/>
            <person name="Peeters S.H."/>
            <person name="Heuer A."/>
            <person name="Rast P."/>
            <person name="Oberbeckmann S."/>
            <person name="Bunk B."/>
            <person name="Jeske O."/>
            <person name="Meyerdierks A."/>
            <person name="Storesund J.E."/>
            <person name="Kallscheuer N."/>
            <person name="Luecker S."/>
            <person name="Lage O.M."/>
            <person name="Pohl T."/>
            <person name="Merkel B.J."/>
            <person name="Hornburger P."/>
            <person name="Mueller R.-W."/>
            <person name="Bruemmer F."/>
            <person name="Labrenz M."/>
            <person name="Spormann A.M."/>
            <person name="Op Den Camp H."/>
            <person name="Overmann J."/>
            <person name="Amann R."/>
            <person name="Jetten M.S.M."/>
            <person name="Mascher T."/>
            <person name="Medema M.H."/>
            <person name="Devos D.P."/>
            <person name="Kaster A.-K."/>
            <person name="Ovreas L."/>
            <person name="Rohde M."/>
            <person name="Galperin M.Y."/>
            <person name="Jogler C."/>
        </authorList>
    </citation>
    <scope>NUCLEOTIDE SEQUENCE [LARGE SCALE GENOMIC DNA]</scope>
    <source>
        <strain evidence="5 6">CA13</strain>
    </source>
</reference>